<evidence type="ECO:0000259" key="2">
    <source>
        <dbReference type="Pfam" id="PF08327"/>
    </source>
</evidence>
<dbReference type="Gene3D" id="3.30.530.20">
    <property type="match status" value="1"/>
</dbReference>
<comment type="similarity">
    <text evidence="1">Belongs to the AHA1 family.</text>
</comment>
<evidence type="ECO:0000256" key="1">
    <source>
        <dbReference type="ARBA" id="ARBA00006817"/>
    </source>
</evidence>
<dbReference type="Proteomes" id="UP000323994">
    <property type="component" value="Unassembled WGS sequence"/>
</dbReference>
<name>A0A5M8QSV0_9BACT</name>
<dbReference type="InterPro" id="IPR023393">
    <property type="entry name" value="START-like_dom_sf"/>
</dbReference>
<dbReference type="OrthoDB" id="67353at2"/>
<dbReference type="CDD" id="cd07814">
    <property type="entry name" value="SRPBCC_CalC_Aha1-like"/>
    <property type="match status" value="1"/>
</dbReference>
<dbReference type="EMBL" id="VBSN01000038">
    <property type="protein sequence ID" value="KAA6439189.1"/>
    <property type="molecule type" value="Genomic_DNA"/>
</dbReference>
<reference evidence="3 4" key="1">
    <citation type="submission" date="2019-05" db="EMBL/GenBank/DDBJ databases">
        <authorList>
            <person name="Qu J.-H."/>
        </authorList>
    </citation>
    <scope>NUCLEOTIDE SEQUENCE [LARGE SCALE GENOMIC DNA]</scope>
    <source>
        <strain evidence="3 4">NS28</strain>
    </source>
</reference>
<organism evidence="3 4">
    <name type="scientific">Dyadobacter flavalbus</name>
    <dbReference type="NCBI Taxonomy" id="2579942"/>
    <lineage>
        <taxon>Bacteria</taxon>
        <taxon>Pseudomonadati</taxon>
        <taxon>Bacteroidota</taxon>
        <taxon>Cytophagia</taxon>
        <taxon>Cytophagales</taxon>
        <taxon>Spirosomataceae</taxon>
        <taxon>Dyadobacter</taxon>
    </lineage>
</organism>
<dbReference type="RefSeq" id="WP_139012440.1">
    <property type="nucleotide sequence ID" value="NZ_VBSN01000038.1"/>
</dbReference>
<protein>
    <submittedName>
        <fullName evidence="3">SRPBCC domain-containing protein</fullName>
    </submittedName>
</protein>
<evidence type="ECO:0000313" key="4">
    <source>
        <dbReference type="Proteomes" id="UP000323994"/>
    </source>
</evidence>
<dbReference type="Pfam" id="PF08327">
    <property type="entry name" value="AHSA1"/>
    <property type="match status" value="1"/>
</dbReference>
<proteinExistence type="inferred from homology"/>
<keyword evidence="4" id="KW-1185">Reference proteome</keyword>
<feature type="domain" description="Activator of Hsp90 ATPase homologue 1/2-like C-terminal" evidence="2">
    <location>
        <begin position="29"/>
        <end position="147"/>
    </location>
</feature>
<accession>A0A5M8QSV0</accession>
<dbReference type="InterPro" id="IPR013538">
    <property type="entry name" value="ASHA1/2-like_C"/>
</dbReference>
<comment type="caution">
    <text evidence="3">The sequence shown here is derived from an EMBL/GenBank/DDBJ whole genome shotgun (WGS) entry which is preliminary data.</text>
</comment>
<dbReference type="AlphaFoldDB" id="A0A5M8QSV0"/>
<sequence>METTMAVICPPDLSTRPYSLQAERLLAFSADVLIKAWTIQLDLWLASPASFLGKPEVNAPFYFETMHDGIRYPHYGRFLAIEQDKVELTWVSGENGTKGTETVLTITLSAHANGTYLNLVHAGFPDETTRDKHQEAWPAILQQLEERMSRPID</sequence>
<evidence type="ECO:0000313" key="3">
    <source>
        <dbReference type="EMBL" id="KAA6439189.1"/>
    </source>
</evidence>
<gene>
    <name evidence="3" type="ORF">FEM33_12980</name>
</gene>
<dbReference type="SUPFAM" id="SSF55961">
    <property type="entry name" value="Bet v1-like"/>
    <property type="match status" value="1"/>
</dbReference>